<dbReference type="AlphaFoldDB" id="A0A1H8EJL6"/>
<gene>
    <name evidence="2" type="ORF">SAMN05216180_3024</name>
</gene>
<name>A0A1H8EJL6_9FIRM</name>
<keyword evidence="3" id="KW-1185">Reference proteome</keyword>
<dbReference type="RefSeq" id="WP_092756691.1">
    <property type="nucleotide sequence ID" value="NZ_FOCG01000011.1"/>
</dbReference>
<organism evidence="2 3">
    <name type="scientific">Hydrogenoanaerobacterium saccharovorans</name>
    <dbReference type="NCBI Taxonomy" id="474960"/>
    <lineage>
        <taxon>Bacteria</taxon>
        <taxon>Bacillati</taxon>
        <taxon>Bacillota</taxon>
        <taxon>Clostridia</taxon>
        <taxon>Eubacteriales</taxon>
        <taxon>Oscillospiraceae</taxon>
        <taxon>Hydrogenoanaerobacterium</taxon>
    </lineage>
</organism>
<dbReference type="InterPro" id="IPR056906">
    <property type="entry name" value="ORF2/G2P_dom"/>
</dbReference>
<sequence length="290" mass="34356">MSFYRIYSYPLAESRKFKHIYFKRDRVILAKRNTAKILEKIEHETKLDNSLVRSRRIIRDLILCNQFDYFCTFTFSGEKIDRYDYQACKKRLTRLFNNYQQRYSCDFRYLVVPEQHKDGAWHFHGVLSGIRDGDFVVPDTIWKHPNKQSEELIQVPNTKGYVDWAYYSKKLGFFSCSRIRHYEACANYVTKYITKSLETIQKGQRVFMASANLKRPELVFDCDAVPCEFEPDYKDDFVQMAWAGESFTVGKFIPDWAGECCSELNDDDFYESDIEKVIFEPLVGEQLKIG</sequence>
<dbReference type="OrthoDB" id="1841662at2"/>
<dbReference type="EMBL" id="FOCG01000011">
    <property type="protein sequence ID" value="SEN19057.1"/>
    <property type="molecule type" value="Genomic_DNA"/>
</dbReference>
<reference evidence="2 3" key="1">
    <citation type="submission" date="2016-10" db="EMBL/GenBank/DDBJ databases">
        <authorList>
            <person name="de Groot N.N."/>
        </authorList>
    </citation>
    <scope>NUCLEOTIDE SEQUENCE [LARGE SCALE GENOMIC DNA]</scope>
    <source>
        <strain evidence="2 3">CGMCC 1.5070</strain>
    </source>
</reference>
<proteinExistence type="predicted"/>
<protein>
    <recommendedName>
        <fullName evidence="1">Replication-associated protein ORF2/G2P domain-containing protein</fullName>
    </recommendedName>
</protein>
<feature type="domain" description="Replication-associated protein ORF2/G2P" evidence="1">
    <location>
        <begin position="68"/>
        <end position="196"/>
    </location>
</feature>
<dbReference type="STRING" id="474960.SAMN05216180_3024"/>
<evidence type="ECO:0000313" key="3">
    <source>
        <dbReference type="Proteomes" id="UP000199158"/>
    </source>
</evidence>
<evidence type="ECO:0000259" key="1">
    <source>
        <dbReference type="Pfam" id="PF23343"/>
    </source>
</evidence>
<accession>A0A1H8EJL6</accession>
<evidence type="ECO:0000313" key="2">
    <source>
        <dbReference type="EMBL" id="SEN19057.1"/>
    </source>
</evidence>
<dbReference type="Proteomes" id="UP000199158">
    <property type="component" value="Unassembled WGS sequence"/>
</dbReference>
<dbReference type="Pfam" id="PF23343">
    <property type="entry name" value="REP_ORF2-G2P"/>
    <property type="match status" value="1"/>
</dbReference>